<comment type="similarity">
    <text evidence="2">Belongs to the autoinducer-2 exporter (AI-2E) (TC 2.A.86) family.</text>
</comment>
<dbReference type="AlphaFoldDB" id="A0A8B2NMN7"/>
<sequence>MTTSRPAPVRPEPVHVRPNWALVGIFIILAFGAVALARSFLMPMTLALLLFFVFALPCRILARAGIPPSISAGIITLALFFGLIGGIMSLAVPIASAVDDAPRIFGALQDKLASLEGSVDKIRDAMKQVETMAVPEEGGGEATKVVTTGTGLGVLTGIATTTPALLGQIVFTLVLLFFALASRDLLYRRTVESFSRFRDKRAARAAIDEIEKSLGIYLGSITLINAILGLAIGLAMWAWGMPAPELFGVAGFALNYVPYVGPVSGIIMATLVALVTLDGVLQPILVGMTILGLISLEGQFITPYFLSRRLSLNPVVVFVAVALFAWLWSAIGMVVAVPMLVVLNVMCAHIPGMQGLGNFLSGSEETCAGEEDAPKGGDTPAAA</sequence>
<dbReference type="EMBL" id="QHHQ01000011">
    <property type="protein sequence ID" value="RAH96743.1"/>
    <property type="molecule type" value="Genomic_DNA"/>
</dbReference>
<keyword evidence="3 6" id="KW-0812">Transmembrane</keyword>
<dbReference type="GO" id="GO:0055085">
    <property type="term" value="P:transmembrane transport"/>
    <property type="evidence" value="ECO:0007669"/>
    <property type="project" value="TreeGrafter"/>
</dbReference>
<feature type="transmembrane region" description="Helical" evidence="6">
    <location>
        <begin position="259"/>
        <end position="277"/>
    </location>
</feature>
<evidence type="ECO:0000256" key="2">
    <source>
        <dbReference type="ARBA" id="ARBA00009773"/>
    </source>
</evidence>
<evidence type="ECO:0000256" key="4">
    <source>
        <dbReference type="ARBA" id="ARBA00022989"/>
    </source>
</evidence>
<evidence type="ECO:0000256" key="3">
    <source>
        <dbReference type="ARBA" id="ARBA00022692"/>
    </source>
</evidence>
<feature type="transmembrane region" description="Helical" evidence="6">
    <location>
        <begin position="214"/>
        <end position="239"/>
    </location>
</feature>
<organism evidence="7 8">
    <name type="scientific">Acuticoccus sediminis</name>
    <dbReference type="NCBI Taxonomy" id="2184697"/>
    <lineage>
        <taxon>Bacteria</taxon>
        <taxon>Pseudomonadati</taxon>
        <taxon>Pseudomonadota</taxon>
        <taxon>Alphaproteobacteria</taxon>
        <taxon>Hyphomicrobiales</taxon>
        <taxon>Amorphaceae</taxon>
        <taxon>Acuticoccus</taxon>
    </lineage>
</organism>
<feature type="transmembrane region" description="Helical" evidence="6">
    <location>
        <begin position="165"/>
        <end position="186"/>
    </location>
</feature>
<dbReference type="Proteomes" id="UP000249590">
    <property type="component" value="Unassembled WGS sequence"/>
</dbReference>
<keyword evidence="4 6" id="KW-1133">Transmembrane helix</keyword>
<keyword evidence="5 6" id="KW-0472">Membrane</keyword>
<dbReference type="GO" id="GO:0016020">
    <property type="term" value="C:membrane"/>
    <property type="evidence" value="ECO:0007669"/>
    <property type="project" value="UniProtKB-SubCell"/>
</dbReference>
<comment type="subcellular location">
    <subcellularLocation>
        <location evidence="1">Membrane</location>
        <topology evidence="1">Multi-pass membrane protein</topology>
    </subcellularLocation>
</comment>
<gene>
    <name evidence="7" type="ORF">DLJ53_31255</name>
</gene>
<protein>
    <submittedName>
        <fullName evidence="7">AI-2E family transporter</fullName>
    </submittedName>
</protein>
<keyword evidence="8" id="KW-1185">Reference proteome</keyword>
<name>A0A8B2NMN7_9HYPH</name>
<evidence type="ECO:0000313" key="7">
    <source>
        <dbReference type="EMBL" id="RAH96743.1"/>
    </source>
</evidence>
<dbReference type="Pfam" id="PF01594">
    <property type="entry name" value="AI-2E_transport"/>
    <property type="match status" value="1"/>
</dbReference>
<accession>A0A8B2NMN7</accession>
<evidence type="ECO:0000256" key="1">
    <source>
        <dbReference type="ARBA" id="ARBA00004141"/>
    </source>
</evidence>
<dbReference type="OrthoDB" id="9799225at2"/>
<evidence type="ECO:0000256" key="6">
    <source>
        <dbReference type="SAM" id="Phobius"/>
    </source>
</evidence>
<dbReference type="PANTHER" id="PTHR21716">
    <property type="entry name" value="TRANSMEMBRANE PROTEIN"/>
    <property type="match status" value="1"/>
</dbReference>
<comment type="caution">
    <text evidence="7">The sequence shown here is derived from an EMBL/GenBank/DDBJ whole genome shotgun (WGS) entry which is preliminary data.</text>
</comment>
<feature type="transmembrane region" description="Helical" evidence="6">
    <location>
        <begin position="20"/>
        <end position="38"/>
    </location>
</feature>
<feature type="transmembrane region" description="Helical" evidence="6">
    <location>
        <begin position="44"/>
        <end position="62"/>
    </location>
</feature>
<feature type="transmembrane region" description="Helical" evidence="6">
    <location>
        <begin position="318"/>
        <end position="343"/>
    </location>
</feature>
<evidence type="ECO:0000313" key="8">
    <source>
        <dbReference type="Proteomes" id="UP000249590"/>
    </source>
</evidence>
<reference evidence="7 8" key="1">
    <citation type="submission" date="2018-05" db="EMBL/GenBank/DDBJ databases">
        <title>Acuticoccus sediminis sp. nov., isolated from deep-sea sediment of Indian Ocean.</title>
        <authorList>
            <person name="Liu X."/>
            <person name="Lai Q."/>
            <person name="Du Y."/>
            <person name="Sun F."/>
            <person name="Zhang X."/>
            <person name="Wang S."/>
            <person name="Shao Z."/>
        </authorList>
    </citation>
    <scope>NUCLEOTIDE SEQUENCE [LARGE SCALE GENOMIC DNA]</scope>
    <source>
        <strain evidence="7 8">PTG4-2</strain>
    </source>
</reference>
<dbReference type="PANTHER" id="PTHR21716:SF16">
    <property type="entry name" value="BLL1467 PROTEIN"/>
    <property type="match status" value="1"/>
</dbReference>
<dbReference type="RefSeq" id="WP_111352266.1">
    <property type="nucleotide sequence ID" value="NZ_QHHQ01000011.1"/>
</dbReference>
<dbReference type="InterPro" id="IPR002549">
    <property type="entry name" value="AI-2E-like"/>
</dbReference>
<proteinExistence type="inferred from homology"/>
<feature type="transmembrane region" description="Helical" evidence="6">
    <location>
        <begin position="74"/>
        <end position="95"/>
    </location>
</feature>
<feature type="transmembrane region" description="Helical" evidence="6">
    <location>
        <begin position="284"/>
        <end position="306"/>
    </location>
</feature>
<evidence type="ECO:0000256" key="5">
    <source>
        <dbReference type="ARBA" id="ARBA00023136"/>
    </source>
</evidence>